<organism evidence="1 2">
    <name type="scientific">Hymenobacter daecheongensis DSM 21074</name>
    <dbReference type="NCBI Taxonomy" id="1121955"/>
    <lineage>
        <taxon>Bacteria</taxon>
        <taxon>Pseudomonadati</taxon>
        <taxon>Bacteroidota</taxon>
        <taxon>Cytophagia</taxon>
        <taxon>Cytophagales</taxon>
        <taxon>Hymenobacteraceae</taxon>
        <taxon>Hymenobacter</taxon>
    </lineage>
</organism>
<sequence length="269" mass="31387">MTEQDIIDLGILYKYRDACYERNWGILENQELYFPTPSSFNDPFDSNILIRFDLVSEDEQRKIVADYIRAKYPNEGSNLRAPRVAQVMESMNDPEQHDRANKTWTENLTQHTRMFCVCPDRGNILLWSHYGNNHSGFAIGFDPKEMLQVWKDNQGFLLGRVRYEDEYPVILPPKASNALTKQATLIKMLNVKSSIWAYEKEVRLTMFKGPEKAAFKSELITEVVLGCKISDDHQQRLLKLMDERYPHATVLKVKLRRGEFALDFDQLRG</sequence>
<evidence type="ECO:0008006" key="3">
    <source>
        <dbReference type="Google" id="ProtNLM"/>
    </source>
</evidence>
<dbReference type="RefSeq" id="WP_073109875.1">
    <property type="nucleotide sequence ID" value="NZ_FQYN01000005.1"/>
</dbReference>
<dbReference type="InterPro" id="IPR021352">
    <property type="entry name" value="DUF2971"/>
</dbReference>
<gene>
    <name evidence="1" type="ORF">SAMN02745146_2575</name>
</gene>
<dbReference type="AlphaFoldDB" id="A0A1M6HNN4"/>
<name>A0A1M6HNN4_9BACT</name>
<dbReference type="EMBL" id="FQYN01000005">
    <property type="protein sequence ID" value="SHJ23736.1"/>
    <property type="molecule type" value="Genomic_DNA"/>
</dbReference>
<accession>A0A1M6HNN4</accession>
<evidence type="ECO:0000313" key="1">
    <source>
        <dbReference type="EMBL" id="SHJ23736.1"/>
    </source>
</evidence>
<dbReference type="Pfam" id="PF11185">
    <property type="entry name" value="DUF2971"/>
    <property type="match status" value="1"/>
</dbReference>
<reference evidence="1 2" key="1">
    <citation type="submission" date="2016-11" db="EMBL/GenBank/DDBJ databases">
        <authorList>
            <person name="Jaros S."/>
            <person name="Januszkiewicz K."/>
            <person name="Wedrychowicz H."/>
        </authorList>
    </citation>
    <scope>NUCLEOTIDE SEQUENCE [LARGE SCALE GENOMIC DNA]</scope>
    <source>
        <strain evidence="1 2">DSM 21074</strain>
    </source>
</reference>
<keyword evidence="2" id="KW-1185">Reference proteome</keyword>
<protein>
    <recommendedName>
        <fullName evidence="3">DUF2971 domain-containing protein</fullName>
    </recommendedName>
</protein>
<dbReference type="STRING" id="1121955.SAMN02745146_2575"/>
<proteinExistence type="predicted"/>
<dbReference type="Proteomes" id="UP000184418">
    <property type="component" value="Unassembled WGS sequence"/>
</dbReference>
<dbReference type="OrthoDB" id="190848at2"/>
<evidence type="ECO:0000313" key="2">
    <source>
        <dbReference type="Proteomes" id="UP000184418"/>
    </source>
</evidence>